<accession>A0A6J7X837</accession>
<keyword evidence="1" id="KW-0808">Transferase</keyword>
<dbReference type="SUPFAM" id="SSF51161">
    <property type="entry name" value="Trimeric LpxA-like enzymes"/>
    <property type="match status" value="1"/>
</dbReference>
<proteinExistence type="predicted"/>
<evidence type="ECO:0000313" key="1">
    <source>
        <dbReference type="EMBL" id="CAB5227152.1"/>
    </source>
</evidence>
<reference evidence="1" key="1">
    <citation type="submission" date="2020-05" db="EMBL/GenBank/DDBJ databases">
        <authorList>
            <person name="Chiriac C."/>
            <person name="Salcher M."/>
            <person name="Ghai R."/>
            <person name="Kavagutti S V."/>
        </authorList>
    </citation>
    <scope>NUCLEOTIDE SEQUENCE</scope>
</reference>
<dbReference type="InterPro" id="IPR011004">
    <property type="entry name" value="Trimer_LpxA-like_sf"/>
</dbReference>
<organism evidence="1">
    <name type="scientific">uncultured Caudovirales phage</name>
    <dbReference type="NCBI Taxonomy" id="2100421"/>
    <lineage>
        <taxon>Viruses</taxon>
        <taxon>Duplodnaviria</taxon>
        <taxon>Heunggongvirae</taxon>
        <taxon>Uroviricota</taxon>
        <taxon>Caudoviricetes</taxon>
        <taxon>Peduoviridae</taxon>
        <taxon>Maltschvirus</taxon>
        <taxon>Maltschvirus maltsch</taxon>
    </lineage>
</organism>
<dbReference type="Pfam" id="PF00132">
    <property type="entry name" value="Hexapep"/>
    <property type="match status" value="1"/>
</dbReference>
<sequence>MLQLGTCSYVGAHTVHLYGEDEQPTIYVGNYCSLGNHLEFLPGGMHDLNAVSTFPWQLTGRTGRKAQIKGPIRIGHDVWMGSGVKVLGNVSIGTGCVIGAYSVVTRSLPDYHMQLGTRVLPRATHLPFAERLLRIAWWLWEPHDPRLDDVELLSIEAFCNKYDPKREIR</sequence>
<dbReference type="GO" id="GO:0008374">
    <property type="term" value="F:O-acyltransferase activity"/>
    <property type="evidence" value="ECO:0007669"/>
    <property type="project" value="TreeGrafter"/>
</dbReference>
<protein>
    <submittedName>
        <fullName evidence="1">WbbJ Acetyltransferase (Isoleucine patch superfamily)</fullName>
    </submittedName>
</protein>
<dbReference type="EMBL" id="LR798370">
    <property type="protein sequence ID" value="CAB5227152.1"/>
    <property type="molecule type" value="Genomic_DNA"/>
</dbReference>
<dbReference type="InterPro" id="IPR001451">
    <property type="entry name" value="Hexapep"/>
</dbReference>
<dbReference type="PANTHER" id="PTHR23416">
    <property type="entry name" value="SIALIC ACID SYNTHASE-RELATED"/>
    <property type="match status" value="1"/>
</dbReference>
<dbReference type="PANTHER" id="PTHR23416:SF54">
    <property type="entry name" value="ACETYLTRANSFERASE, CYSE_LACA_LPXA_NODL FAMILY (AFU_ORTHOLOGUE AFUA_2G08430)-RELATED"/>
    <property type="match status" value="1"/>
</dbReference>
<gene>
    <name evidence="1" type="ORF">UFOVP1519_12</name>
</gene>
<dbReference type="Gene3D" id="2.160.10.10">
    <property type="entry name" value="Hexapeptide repeat proteins"/>
    <property type="match status" value="1"/>
</dbReference>
<dbReference type="InterPro" id="IPR051159">
    <property type="entry name" value="Hexapeptide_acetyltransf"/>
</dbReference>
<name>A0A6J7X837_9CAUD</name>